<protein>
    <submittedName>
        <fullName evidence="1">Uncharacterized protein</fullName>
    </submittedName>
</protein>
<evidence type="ECO:0000313" key="2">
    <source>
        <dbReference type="Proteomes" id="UP000470404"/>
    </source>
</evidence>
<dbReference type="Proteomes" id="UP000470404">
    <property type="component" value="Unassembled WGS sequence"/>
</dbReference>
<comment type="caution">
    <text evidence="1">The sequence shown here is derived from an EMBL/GenBank/DDBJ whole genome shotgun (WGS) entry which is preliminary data.</text>
</comment>
<organism evidence="1 2">
    <name type="scientific">Amycolatopsis rubida</name>
    <dbReference type="NCBI Taxonomy" id="112413"/>
    <lineage>
        <taxon>Bacteria</taxon>
        <taxon>Bacillati</taxon>
        <taxon>Actinomycetota</taxon>
        <taxon>Actinomycetes</taxon>
        <taxon>Pseudonocardiales</taxon>
        <taxon>Pseudonocardiaceae</taxon>
        <taxon>Amycolatopsis</taxon>
    </lineage>
</organism>
<evidence type="ECO:0000313" key="1">
    <source>
        <dbReference type="EMBL" id="NEC58027.1"/>
    </source>
</evidence>
<gene>
    <name evidence="1" type="ORF">G3I59_21085</name>
</gene>
<sequence length="84" mass="9332">MSVPRRHRARHADDALQHALDVCAEVYRLIDAAARHRRAGRRPEAVEDLRTAATAARSANEAVKFCLVRETDAVREEAAKRAAS</sequence>
<proteinExistence type="predicted"/>
<name>A0ABX0BQW1_9PSEU</name>
<accession>A0ABX0BQW1</accession>
<dbReference type="RefSeq" id="WP_067593357.1">
    <property type="nucleotide sequence ID" value="NZ_JAAGNC010000096.1"/>
</dbReference>
<reference evidence="1 2" key="1">
    <citation type="submission" date="2020-01" db="EMBL/GenBank/DDBJ databases">
        <title>Insect and environment-associated Actinomycetes.</title>
        <authorList>
            <person name="Currrie C."/>
            <person name="Chevrette M."/>
            <person name="Carlson C."/>
            <person name="Stubbendieck R."/>
            <person name="Wendt-Pienkowski E."/>
        </authorList>
    </citation>
    <scope>NUCLEOTIDE SEQUENCE [LARGE SCALE GENOMIC DNA]</scope>
    <source>
        <strain evidence="1 2">SID8386</strain>
    </source>
</reference>
<keyword evidence="2" id="KW-1185">Reference proteome</keyword>
<dbReference type="EMBL" id="JAAGNC010000096">
    <property type="protein sequence ID" value="NEC58027.1"/>
    <property type="molecule type" value="Genomic_DNA"/>
</dbReference>